<dbReference type="GO" id="GO:0016757">
    <property type="term" value="F:glycosyltransferase activity"/>
    <property type="evidence" value="ECO:0007669"/>
    <property type="project" value="UniProtKB-KW"/>
</dbReference>
<evidence type="ECO:0000256" key="1">
    <source>
        <dbReference type="ARBA" id="ARBA00022676"/>
    </source>
</evidence>
<evidence type="ECO:0000313" key="5">
    <source>
        <dbReference type="Proteomes" id="UP000192315"/>
    </source>
</evidence>
<accession>A0A8G2L6X7</accession>
<name>A0A8G2L6X7_PICTO</name>
<evidence type="ECO:0000256" key="2">
    <source>
        <dbReference type="ARBA" id="ARBA00022679"/>
    </source>
</evidence>
<gene>
    <name evidence="4" type="ORF">SAMN02745355_0407</name>
</gene>
<sequence length="214" mass="24919">MEFKATIVSWNDIERWTIAIKKKILASDFRPDVIIGIARGGLVPARLISDYLFIKEMLSIRTEHWGITANIDGEAVLKDKLSSTLENKKVLIVDDITDTGQSMKLSRDYVKSLGPVDVKTATMLHIENPSYKPDFFGEDIRRDKWSWFIFPWNVYEDVYNLSKNIIDAPMDINIIEQKLRENYGLETEKINLNEIFKDYVEMKIIRNDSGKYYL</sequence>
<organism evidence="4 5">
    <name type="scientific">Picrophilus torridus (strain ATCC 700027 / DSM 9790 / JCM 10055 / NBRC 100828 / KAW 2/3)</name>
    <dbReference type="NCBI Taxonomy" id="1122961"/>
    <lineage>
        <taxon>Archaea</taxon>
        <taxon>Methanobacteriati</taxon>
        <taxon>Thermoplasmatota</taxon>
        <taxon>Thermoplasmata</taxon>
        <taxon>Thermoplasmatales</taxon>
        <taxon>Picrophilaceae</taxon>
        <taxon>Picrophilus</taxon>
    </lineage>
</organism>
<evidence type="ECO:0000313" key="4">
    <source>
        <dbReference type="EMBL" id="SMD30522.1"/>
    </source>
</evidence>
<dbReference type="Pfam" id="PF00156">
    <property type="entry name" value="Pribosyltran"/>
    <property type="match status" value="1"/>
</dbReference>
<dbReference type="InterPro" id="IPR000836">
    <property type="entry name" value="PRTase_dom"/>
</dbReference>
<feature type="domain" description="Phosphoribosyltransferase" evidence="3">
    <location>
        <begin position="20"/>
        <end position="154"/>
    </location>
</feature>
<comment type="caution">
    <text evidence="4">The sequence shown here is derived from an EMBL/GenBank/DDBJ whole genome shotgun (WGS) entry which is preliminary data.</text>
</comment>
<dbReference type="SUPFAM" id="SSF53271">
    <property type="entry name" value="PRTase-like"/>
    <property type="match status" value="1"/>
</dbReference>
<keyword evidence="5" id="KW-1185">Reference proteome</keyword>
<dbReference type="Gene3D" id="3.40.50.2020">
    <property type="match status" value="1"/>
</dbReference>
<protein>
    <submittedName>
        <fullName evidence="4">Xanthine phosphoribosyltransferase</fullName>
    </submittedName>
</protein>
<evidence type="ECO:0000259" key="3">
    <source>
        <dbReference type="Pfam" id="PF00156"/>
    </source>
</evidence>
<dbReference type="CDD" id="cd06223">
    <property type="entry name" value="PRTases_typeI"/>
    <property type="match status" value="1"/>
</dbReference>
<dbReference type="RefSeq" id="WP_084272466.1">
    <property type="nucleotide sequence ID" value="NZ_FWYE01000001.1"/>
</dbReference>
<dbReference type="PANTHER" id="PTHR43363">
    <property type="entry name" value="HYPOXANTHINE PHOSPHORIBOSYLTRANSFERASE"/>
    <property type="match status" value="1"/>
</dbReference>
<reference evidence="4 5" key="1">
    <citation type="submission" date="2017-04" db="EMBL/GenBank/DDBJ databases">
        <authorList>
            <person name="Varghese N."/>
            <person name="Submissions S."/>
        </authorList>
    </citation>
    <scope>NUCLEOTIDE SEQUENCE [LARGE SCALE GENOMIC DNA]</scope>
    <source>
        <strain evidence="4 5">DSM 9789</strain>
    </source>
</reference>
<keyword evidence="1 4" id="KW-0328">Glycosyltransferase</keyword>
<dbReference type="PANTHER" id="PTHR43363:SF2">
    <property type="entry name" value="PHOSPHORIBOSYLTRANSFERASE"/>
    <property type="match status" value="1"/>
</dbReference>
<dbReference type="Proteomes" id="UP000192315">
    <property type="component" value="Unassembled WGS sequence"/>
</dbReference>
<dbReference type="AlphaFoldDB" id="A0A8G2L6X7"/>
<proteinExistence type="predicted"/>
<dbReference type="EMBL" id="FWYE01000001">
    <property type="protein sequence ID" value="SMD30522.1"/>
    <property type="molecule type" value="Genomic_DNA"/>
</dbReference>
<keyword evidence="2 4" id="KW-0808">Transferase</keyword>
<dbReference type="InterPro" id="IPR029057">
    <property type="entry name" value="PRTase-like"/>
</dbReference>